<gene>
    <name evidence="1" type="ORF">CFOL_v3_21480</name>
</gene>
<reference evidence="2" key="1">
    <citation type="submission" date="2016-04" db="EMBL/GenBank/DDBJ databases">
        <title>Cephalotus genome sequencing.</title>
        <authorList>
            <person name="Fukushima K."/>
            <person name="Hasebe M."/>
            <person name="Fang X."/>
        </authorList>
    </citation>
    <scope>NUCLEOTIDE SEQUENCE [LARGE SCALE GENOMIC DNA]</scope>
    <source>
        <strain evidence="2">cv. St1</strain>
    </source>
</reference>
<comment type="caution">
    <text evidence="1">The sequence shown here is derived from an EMBL/GenBank/DDBJ whole genome shotgun (WGS) entry which is preliminary data.</text>
</comment>
<proteinExistence type="predicted"/>
<evidence type="ECO:0000313" key="1">
    <source>
        <dbReference type="EMBL" id="GAV78012.1"/>
    </source>
</evidence>
<dbReference type="InParanoid" id="A0A1Q3CD21"/>
<evidence type="ECO:0000313" key="2">
    <source>
        <dbReference type="Proteomes" id="UP000187406"/>
    </source>
</evidence>
<dbReference type="PANTHER" id="PTHR34222:SF37">
    <property type="entry name" value="RETROTRANSPOSON GAG DOMAIN-CONTAINING PROTEIN"/>
    <property type="match status" value="1"/>
</dbReference>
<protein>
    <submittedName>
        <fullName evidence="1">Uncharacterized protein</fullName>
    </submittedName>
</protein>
<dbReference type="PANTHER" id="PTHR34222">
    <property type="entry name" value="GAG_PRE-INTEGRS DOMAIN-CONTAINING PROTEIN"/>
    <property type="match status" value="1"/>
</dbReference>
<dbReference type="OrthoDB" id="1750575at2759"/>
<organism evidence="1 2">
    <name type="scientific">Cephalotus follicularis</name>
    <name type="common">Albany pitcher plant</name>
    <dbReference type="NCBI Taxonomy" id="3775"/>
    <lineage>
        <taxon>Eukaryota</taxon>
        <taxon>Viridiplantae</taxon>
        <taxon>Streptophyta</taxon>
        <taxon>Embryophyta</taxon>
        <taxon>Tracheophyta</taxon>
        <taxon>Spermatophyta</taxon>
        <taxon>Magnoliopsida</taxon>
        <taxon>eudicotyledons</taxon>
        <taxon>Gunneridae</taxon>
        <taxon>Pentapetalae</taxon>
        <taxon>rosids</taxon>
        <taxon>fabids</taxon>
        <taxon>Oxalidales</taxon>
        <taxon>Cephalotaceae</taxon>
        <taxon>Cephalotus</taxon>
    </lineage>
</organism>
<name>A0A1Q3CD21_CEPFO</name>
<dbReference type="Proteomes" id="UP000187406">
    <property type="component" value="Unassembled WGS sequence"/>
</dbReference>
<sequence length="129" mass="15163">MTEYAYTLQNIWQELNHYRVFEMKCPEDATASKIFIEKDMVYDFLAGLNPEFDQVRIQILEKEEKPSLEETISLIRAEDSQRGIMLEPQDLEGSALVTQNAHPQRKRKGKCIKAFMEKQQGQFMVYLLQ</sequence>
<keyword evidence="2" id="KW-1185">Reference proteome</keyword>
<accession>A0A1Q3CD21</accession>
<dbReference type="AlphaFoldDB" id="A0A1Q3CD21"/>
<dbReference type="EMBL" id="BDDD01001728">
    <property type="protein sequence ID" value="GAV78012.1"/>
    <property type="molecule type" value="Genomic_DNA"/>
</dbReference>